<keyword evidence="6 9" id="KW-0443">Lipid metabolism</keyword>
<dbReference type="InterPro" id="IPR000089">
    <property type="entry name" value="Biotin_lipoyl"/>
</dbReference>
<organism evidence="11 12">
    <name type="scientific">Methylacidimicrobium cyclopophantes</name>
    <dbReference type="NCBI Taxonomy" id="1041766"/>
    <lineage>
        <taxon>Bacteria</taxon>
        <taxon>Pseudomonadati</taxon>
        <taxon>Verrucomicrobiota</taxon>
        <taxon>Methylacidimicrobium</taxon>
    </lineage>
</organism>
<dbReference type="GO" id="GO:0006633">
    <property type="term" value="P:fatty acid biosynthetic process"/>
    <property type="evidence" value="ECO:0007669"/>
    <property type="project" value="UniProtKB-UniPathway"/>
</dbReference>
<keyword evidence="4 9" id="KW-0444">Lipid biosynthesis</keyword>
<accession>A0A5E6MB74</accession>
<name>A0A5E6MB74_9BACT</name>
<evidence type="ECO:0000256" key="5">
    <source>
        <dbReference type="ARBA" id="ARBA00022832"/>
    </source>
</evidence>
<dbReference type="CDD" id="cd06850">
    <property type="entry name" value="biotinyl_domain"/>
    <property type="match status" value="1"/>
</dbReference>
<dbReference type="Pfam" id="PF00364">
    <property type="entry name" value="Biotin_lipoyl"/>
    <property type="match status" value="1"/>
</dbReference>
<dbReference type="PROSITE" id="PS00188">
    <property type="entry name" value="BIOTIN"/>
    <property type="match status" value="1"/>
</dbReference>
<comment type="pathway">
    <text evidence="2 9">Lipid metabolism; fatty acid biosynthesis.</text>
</comment>
<proteinExistence type="predicted"/>
<evidence type="ECO:0000256" key="2">
    <source>
        <dbReference type="ARBA" id="ARBA00005194"/>
    </source>
</evidence>
<reference evidence="11" key="1">
    <citation type="submission" date="2019-09" db="EMBL/GenBank/DDBJ databases">
        <authorList>
            <person name="Cremers G."/>
        </authorList>
    </citation>
    <scope>NUCLEOTIDE SEQUENCE [LARGE SCALE GENOMIC DNA]</scope>
    <source>
        <strain evidence="11">3B</strain>
    </source>
</reference>
<dbReference type="PANTHER" id="PTHR45266:SF3">
    <property type="entry name" value="OXALOACETATE DECARBOXYLASE ALPHA CHAIN"/>
    <property type="match status" value="1"/>
</dbReference>
<dbReference type="InterPro" id="IPR011053">
    <property type="entry name" value="Single_hybrid_motif"/>
</dbReference>
<comment type="function">
    <text evidence="1 9">This protein is a component of the acetyl coenzyme A carboxylase complex; first, biotin carboxylase catalyzes the carboxylation of the carrier protein and then the transcarboxylase transfers the carboxyl group to form malonyl-CoA.</text>
</comment>
<dbReference type="NCBIfam" id="TIGR00531">
    <property type="entry name" value="BCCP"/>
    <property type="match status" value="1"/>
</dbReference>
<keyword evidence="8 9" id="KW-0092">Biotin</keyword>
<dbReference type="GO" id="GO:0003989">
    <property type="term" value="F:acetyl-CoA carboxylase activity"/>
    <property type="evidence" value="ECO:0007669"/>
    <property type="project" value="InterPro"/>
</dbReference>
<dbReference type="PROSITE" id="PS50968">
    <property type="entry name" value="BIOTINYL_LIPOYL"/>
    <property type="match status" value="1"/>
</dbReference>
<comment type="caution">
    <text evidence="11">The sequence shown here is derived from an EMBL/GenBank/DDBJ whole genome shotgun (WGS) entry which is preliminary data.</text>
</comment>
<dbReference type="EMBL" id="CABFUZ020000116">
    <property type="protein sequence ID" value="VVM06448.1"/>
    <property type="molecule type" value="Genomic_DNA"/>
</dbReference>
<dbReference type="SUPFAM" id="SSF51230">
    <property type="entry name" value="Single hybrid motif"/>
    <property type="match status" value="1"/>
</dbReference>
<dbReference type="OrthoDB" id="9811735at2"/>
<evidence type="ECO:0000256" key="1">
    <source>
        <dbReference type="ARBA" id="ARBA00003761"/>
    </source>
</evidence>
<keyword evidence="12" id="KW-1185">Reference proteome</keyword>
<dbReference type="GO" id="GO:0009317">
    <property type="term" value="C:acetyl-CoA carboxylase complex"/>
    <property type="evidence" value="ECO:0007669"/>
    <property type="project" value="InterPro"/>
</dbReference>
<protein>
    <recommendedName>
        <fullName evidence="3 9">Biotin carboxyl carrier protein of acetyl-CoA carboxylase</fullName>
    </recommendedName>
</protein>
<evidence type="ECO:0000259" key="10">
    <source>
        <dbReference type="PROSITE" id="PS50968"/>
    </source>
</evidence>
<evidence type="ECO:0000256" key="9">
    <source>
        <dbReference type="RuleBase" id="RU364072"/>
    </source>
</evidence>
<dbReference type="UniPathway" id="UPA00094"/>
<evidence type="ECO:0000313" key="12">
    <source>
        <dbReference type="Proteomes" id="UP000381693"/>
    </source>
</evidence>
<keyword evidence="5 9" id="KW-0276">Fatty acid metabolism</keyword>
<gene>
    <name evidence="11" type="primary">accB/bccP</name>
    <name evidence="11" type="ORF">MAMC_01098</name>
</gene>
<sequence length="149" mass="16697">METKEIAELIELMAKGNLSEIELEREGFRLRLRKEPPPVATHPHLVYASPTSIVAPEKPKELAAAPSETFREIRSPMVGVFYRSPSPDSAPYVDVGQEVQENTVVCIIEAMKVMNEIKAEMRGIITEVLAENGKAVDFDRPLFRVRPLP</sequence>
<dbReference type="Proteomes" id="UP000381693">
    <property type="component" value="Unassembled WGS sequence"/>
</dbReference>
<evidence type="ECO:0000313" key="11">
    <source>
        <dbReference type="EMBL" id="VVM06448.1"/>
    </source>
</evidence>
<evidence type="ECO:0000256" key="8">
    <source>
        <dbReference type="ARBA" id="ARBA00023267"/>
    </source>
</evidence>
<keyword evidence="7 9" id="KW-0275">Fatty acid biosynthesis</keyword>
<evidence type="ECO:0000256" key="3">
    <source>
        <dbReference type="ARBA" id="ARBA00017562"/>
    </source>
</evidence>
<evidence type="ECO:0000256" key="4">
    <source>
        <dbReference type="ARBA" id="ARBA00022516"/>
    </source>
</evidence>
<dbReference type="AlphaFoldDB" id="A0A5E6MB74"/>
<dbReference type="InterPro" id="IPR050709">
    <property type="entry name" value="Biotin_Carboxyl_Carrier/Decarb"/>
</dbReference>
<evidence type="ECO:0000256" key="6">
    <source>
        <dbReference type="ARBA" id="ARBA00023098"/>
    </source>
</evidence>
<feature type="domain" description="Lipoyl-binding" evidence="10">
    <location>
        <begin position="70"/>
        <end position="146"/>
    </location>
</feature>
<evidence type="ECO:0000256" key="7">
    <source>
        <dbReference type="ARBA" id="ARBA00023160"/>
    </source>
</evidence>
<dbReference type="PRINTS" id="PR01071">
    <property type="entry name" value="ACOABIOTINCC"/>
</dbReference>
<dbReference type="InterPro" id="IPR001882">
    <property type="entry name" value="Biotin_BS"/>
</dbReference>
<dbReference type="InterPro" id="IPR001249">
    <property type="entry name" value="AcCoA_biotinCC"/>
</dbReference>
<dbReference type="PANTHER" id="PTHR45266">
    <property type="entry name" value="OXALOACETATE DECARBOXYLASE ALPHA CHAIN"/>
    <property type="match status" value="1"/>
</dbReference>
<dbReference type="Gene3D" id="2.40.50.100">
    <property type="match status" value="1"/>
</dbReference>
<dbReference type="RefSeq" id="WP_142525133.1">
    <property type="nucleotide sequence ID" value="NZ_CABFUZ020000116.1"/>
</dbReference>